<feature type="binding site" evidence="4">
    <location>
        <position position="211"/>
    </location>
    <ligand>
        <name>allantoate</name>
        <dbReference type="ChEBI" id="CHEBI:17536"/>
    </ligand>
</feature>
<evidence type="ECO:0000256" key="2">
    <source>
        <dbReference type="ARBA" id="ARBA00022801"/>
    </source>
</evidence>
<dbReference type="EMBL" id="RIAX01000004">
    <property type="protein sequence ID" value="RNF39738.1"/>
    <property type="molecule type" value="Genomic_DNA"/>
</dbReference>
<dbReference type="RefSeq" id="WP_123164933.1">
    <property type="nucleotide sequence ID" value="NZ_RIAX01000004.1"/>
</dbReference>
<evidence type="ECO:0000256" key="4">
    <source>
        <dbReference type="PIRSR" id="PIRSR001235-2"/>
    </source>
</evidence>
<dbReference type="GO" id="GO:0016813">
    <property type="term" value="F:hydrolase activity, acting on carbon-nitrogen (but not peptide) bonds, in linear amidines"/>
    <property type="evidence" value="ECO:0007669"/>
    <property type="project" value="InterPro"/>
</dbReference>
<feature type="binding site" evidence="3">
    <location>
        <position position="90"/>
    </location>
    <ligand>
        <name>Zn(2+)</name>
        <dbReference type="ChEBI" id="CHEBI:29105"/>
        <label>2</label>
    </ligand>
</feature>
<dbReference type="OrthoDB" id="9808195at2"/>
<feature type="binding site" evidence="3">
    <location>
        <position position="379"/>
    </location>
    <ligand>
        <name>Zn(2+)</name>
        <dbReference type="ChEBI" id="CHEBI:29105"/>
        <label>2</label>
    </ligand>
</feature>
<dbReference type="CDD" id="cd03884">
    <property type="entry name" value="M20_bAS"/>
    <property type="match status" value="1"/>
</dbReference>
<keyword evidence="2 6" id="KW-0378">Hydrolase</keyword>
<gene>
    <name evidence="6" type="ORF">EEX84_07150</name>
</gene>
<dbReference type="Gene3D" id="3.40.630.10">
    <property type="entry name" value="Zn peptidases"/>
    <property type="match status" value="1"/>
</dbReference>
<accession>A0A3M8P7R6</accession>
<evidence type="ECO:0000256" key="1">
    <source>
        <dbReference type="ARBA" id="ARBA00006153"/>
    </source>
</evidence>
<evidence type="ECO:0000259" key="5">
    <source>
        <dbReference type="Pfam" id="PF07687"/>
    </source>
</evidence>
<comment type="similarity">
    <text evidence="1">Belongs to the peptidase M20 family.</text>
</comment>
<feature type="binding site" evidence="4">
    <location>
        <position position="285"/>
    </location>
    <ligand>
        <name>allantoate</name>
        <dbReference type="ChEBI" id="CHEBI:17536"/>
    </ligand>
</feature>
<feature type="binding site" evidence="3">
    <location>
        <position position="186"/>
    </location>
    <ligand>
        <name>Zn(2+)</name>
        <dbReference type="ChEBI" id="CHEBI:29105"/>
        <label>1</label>
    </ligand>
</feature>
<reference evidence="6 7" key="1">
    <citation type="journal article" date="2018" name="Int. J. Syst. Evol. Microbiol.">
        <title>Planococcus salinus sp. nov., a moderately halophilic bacterium isolated from a saline-alkali soil.</title>
        <authorList>
            <person name="Gan L."/>
        </authorList>
    </citation>
    <scope>NUCLEOTIDE SEQUENCE [LARGE SCALE GENOMIC DNA]</scope>
    <source>
        <strain evidence="6 7">LCB217</strain>
    </source>
</reference>
<comment type="caution">
    <text evidence="6">The sequence shown here is derived from an EMBL/GenBank/DDBJ whole genome shotgun (WGS) entry which is preliminary data.</text>
</comment>
<dbReference type="NCBIfam" id="NF006771">
    <property type="entry name" value="PRK09290.1-5"/>
    <property type="match status" value="1"/>
</dbReference>
<dbReference type="InterPro" id="IPR011650">
    <property type="entry name" value="Peptidase_M20_dimer"/>
</dbReference>
<dbReference type="Gene3D" id="3.30.70.360">
    <property type="match status" value="1"/>
</dbReference>
<dbReference type="PANTHER" id="PTHR32494:SF5">
    <property type="entry name" value="ALLANTOATE AMIDOHYDROLASE"/>
    <property type="match status" value="1"/>
</dbReference>
<dbReference type="PROSITE" id="PS00758">
    <property type="entry name" value="ARGE_DAPE_CPG2_1"/>
    <property type="match status" value="1"/>
</dbReference>
<protein>
    <submittedName>
        <fullName evidence="6">Zn-dependent hydrolase</fullName>
    </submittedName>
</protein>
<dbReference type="Proteomes" id="UP000275473">
    <property type="component" value="Unassembled WGS sequence"/>
</dbReference>
<comment type="cofactor">
    <cofactor evidence="3">
        <name>Zn(2+)</name>
        <dbReference type="ChEBI" id="CHEBI:29105"/>
    </cofactor>
    <text evidence="3">Binds 2 Zn(2+) ions per subunit.</text>
</comment>
<keyword evidence="3" id="KW-0479">Metal-binding</keyword>
<sequence length="413" mass="45342">MDLDIKRLQTTLEQLNEYGNEGQGINRLAYTEEEQEAKNFFMELCKKEGMSVRLDTAGNIIARREGQDPSLPAVAFGSHIDTVYEGGKYDGAVGVVAALEVIRSLNDKKIKTAHPLEIISFACEESARFGYSTIGSKAMTGLLSGDYENLRDKDGVYLKEELSKYSLNLEEAKRPKEELEVFFEIHIEQGPALEETGKKIGIVTGIAAPTRFKLLVKGLASHSGTTPMKYRKDALLGASEIALALEEQAMEEEQYDTVATVGVCDVKPGAMNIVPGLVEMKVDIRGVSEESKARVIEKLQSAVEKAEAKRGLEITSTVLAEETPVQLEERVIDSLKETADKLGHSYLLMPSGAGHDAMNMAHLCPTGMLFIPSKDGLSHNPQEYSSIEDIGIGAELLEEEIMKWAKVVKEAER</sequence>
<dbReference type="PANTHER" id="PTHR32494">
    <property type="entry name" value="ALLANTOATE DEIMINASE-RELATED"/>
    <property type="match status" value="1"/>
</dbReference>
<evidence type="ECO:0000313" key="6">
    <source>
        <dbReference type="EMBL" id="RNF39738.1"/>
    </source>
</evidence>
<dbReference type="Pfam" id="PF01546">
    <property type="entry name" value="Peptidase_M20"/>
    <property type="match status" value="1"/>
</dbReference>
<dbReference type="SUPFAM" id="SSF55031">
    <property type="entry name" value="Bacterial exopeptidase dimerisation domain"/>
    <property type="match status" value="1"/>
</dbReference>
<dbReference type="SUPFAM" id="SSF53187">
    <property type="entry name" value="Zn-dependent exopeptidases"/>
    <property type="match status" value="1"/>
</dbReference>
<dbReference type="AlphaFoldDB" id="A0A3M8P7R6"/>
<dbReference type="InterPro" id="IPR001261">
    <property type="entry name" value="ArgE/DapE_CS"/>
</dbReference>
<evidence type="ECO:0000256" key="3">
    <source>
        <dbReference type="PIRSR" id="PIRSR001235-1"/>
    </source>
</evidence>
<keyword evidence="3" id="KW-0862">Zinc</keyword>
<proteinExistence type="inferred from homology"/>
<name>A0A3M8P7R6_9BACL</name>
<dbReference type="Pfam" id="PF07687">
    <property type="entry name" value="M20_dimer"/>
    <property type="match status" value="1"/>
</dbReference>
<keyword evidence="7" id="KW-1185">Reference proteome</keyword>
<feature type="binding site" evidence="3">
    <location>
        <position position="90"/>
    </location>
    <ligand>
        <name>Zn(2+)</name>
        <dbReference type="ChEBI" id="CHEBI:29105"/>
        <label>1</label>
    </ligand>
</feature>
<organism evidence="6 7">
    <name type="scientific">Planococcus salinus</name>
    <dbReference type="NCBI Taxonomy" id="1848460"/>
    <lineage>
        <taxon>Bacteria</taxon>
        <taxon>Bacillati</taxon>
        <taxon>Bacillota</taxon>
        <taxon>Bacilli</taxon>
        <taxon>Bacillales</taxon>
        <taxon>Caryophanaceae</taxon>
        <taxon>Planococcus</taxon>
    </lineage>
</organism>
<feature type="domain" description="Peptidase M20 dimerisation" evidence="5">
    <location>
        <begin position="212"/>
        <end position="308"/>
    </location>
</feature>
<dbReference type="GO" id="GO:0046872">
    <property type="term" value="F:metal ion binding"/>
    <property type="evidence" value="ECO:0007669"/>
    <property type="project" value="UniProtKB-KW"/>
</dbReference>
<dbReference type="InterPro" id="IPR036264">
    <property type="entry name" value="Bact_exopeptidase_dim_dom"/>
</dbReference>
<dbReference type="PIRSF" id="PIRSF001235">
    <property type="entry name" value="Amidase_carbamoylase"/>
    <property type="match status" value="1"/>
</dbReference>
<dbReference type="InterPro" id="IPR010158">
    <property type="entry name" value="Amidase_Cbmase"/>
</dbReference>
<evidence type="ECO:0000313" key="7">
    <source>
        <dbReference type="Proteomes" id="UP000275473"/>
    </source>
</evidence>
<dbReference type="NCBIfam" id="TIGR01879">
    <property type="entry name" value="hydantase"/>
    <property type="match status" value="1"/>
</dbReference>
<feature type="binding site" evidence="3">
    <location>
        <position position="79"/>
    </location>
    <ligand>
        <name>Zn(2+)</name>
        <dbReference type="ChEBI" id="CHEBI:29105"/>
        <label>1</label>
    </ligand>
</feature>
<feature type="binding site" evidence="4">
    <location>
        <position position="272"/>
    </location>
    <ligand>
        <name>allantoate</name>
        <dbReference type="ChEBI" id="CHEBI:17536"/>
    </ligand>
</feature>
<feature type="binding site" evidence="3">
    <location>
        <position position="125"/>
    </location>
    <ligand>
        <name>Zn(2+)</name>
        <dbReference type="ChEBI" id="CHEBI:29105"/>
        <label>2</label>
    </ligand>
</feature>
<dbReference type="InterPro" id="IPR002933">
    <property type="entry name" value="Peptidase_M20"/>
</dbReference>